<evidence type="ECO:0000313" key="1">
    <source>
        <dbReference type="EMBL" id="AUE03175.1"/>
    </source>
</evidence>
<organism evidence="1 2">
    <name type="scientific">Bifidobacterium breve</name>
    <dbReference type="NCBI Taxonomy" id="1685"/>
    <lineage>
        <taxon>Bacteria</taxon>
        <taxon>Bacillati</taxon>
        <taxon>Actinomycetota</taxon>
        <taxon>Actinomycetes</taxon>
        <taxon>Bifidobacteriales</taxon>
        <taxon>Bifidobacteriaceae</taxon>
        <taxon>Bifidobacterium</taxon>
    </lineage>
</organism>
<dbReference type="RefSeq" id="WP_106620897.1">
    <property type="nucleotide sequence ID" value="NZ_CP021389.1"/>
</dbReference>
<sequence>MVRTSMDGGVEYAIRRKEDGAWLYDGDMDGTDVAWEPDAGNATWCPTKDDAIRVADINRLTDDLGELDGAYGVWERDWIDEEDMDEDYEEPQPRPSK</sequence>
<protein>
    <submittedName>
        <fullName evidence="1">Uncharacterized protein</fullName>
    </submittedName>
</protein>
<dbReference type="Proteomes" id="UP000232491">
    <property type="component" value="Chromosome"/>
</dbReference>
<gene>
    <name evidence="1" type="ORF">BB215W447A_1159</name>
</gene>
<dbReference type="EMBL" id="CP021558">
    <property type="protein sequence ID" value="AUE03175.1"/>
    <property type="molecule type" value="Genomic_DNA"/>
</dbReference>
<proteinExistence type="predicted"/>
<name>A0A2K9BWQ7_BIFBR</name>
<accession>A0A2K9BWQ7</accession>
<evidence type="ECO:0000313" key="2">
    <source>
        <dbReference type="Proteomes" id="UP000232491"/>
    </source>
</evidence>
<reference evidence="1 2" key="1">
    <citation type="submission" date="2017-05" db="EMBL/GenBank/DDBJ databases">
        <title>Comparative genomics and methylome analysis of the gut commensal Bifidobacterium breve.</title>
        <authorList>
            <person name="Bottacini F."/>
            <person name="Morrissey R."/>
            <person name="Roberts R.J."/>
            <person name="James K."/>
            <person name="van Breen J."/>
            <person name="Egan M."/>
            <person name="Lambert J."/>
            <person name="van Limpt K."/>
            <person name="Stanton C."/>
            <person name="Knol J."/>
            <person name="O' Connell Motherway M."/>
            <person name="van Sinderen D."/>
        </authorList>
    </citation>
    <scope>NUCLEOTIDE SEQUENCE [LARGE SCALE GENOMIC DNA]</scope>
    <source>
        <strain evidence="1 2">215W447a</strain>
    </source>
</reference>
<dbReference type="AlphaFoldDB" id="A0A2K9BWQ7"/>